<protein>
    <recommendedName>
        <fullName evidence="3">Lipoprotein</fullName>
    </recommendedName>
</protein>
<dbReference type="EMBL" id="AUXW01000199">
    <property type="protein sequence ID" value="KKE81025.1"/>
    <property type="molecule type" value="Genomic_DNA"/>
</dbReference>
<accession>A0A0F6A4A1</accession>
<dbReference type="Proteomes" id="UP000033434">
    <property type="component" value="Unassembled WGS sequence"/>
</dbReference>
<dbReference type="PATRIC" id="fig|1129367.4.peg.5193"/>
<gene>
    <name evidence="1" type="ORF">N479_23880</name>
</gene>
<evidence type="ECO:0000313" key="1">
    <source>
        <dbReference type="EMBL" id="KKE81025.1"/>
    </source>
</evidence>
<dbReference type="PROSITE" id="PS51257">
    <property type="entry name" value="PROKAR_LIPOPROTEIN"/>
    <property type="match status" value="1"/>
</dbReference>
<evidence type="ECO:0008006" key="3">
    <source>
        <dbReference type="Google" id="ProtNLM"/>
    </source>
</evidence>
<dbReference type="RefSeq" id="WP_046358460.1">
    <property type="nucleotide sequence ID" value="NZ_AUXW01000199.1"/>
</dbReference>
<organism evidence="1 2">
    <name type="scientific">Pseudoalteromonas luteoviolacea S4054</name>
    <dbReference type="NCBI Taxonomy" id="1129367"/>
    <lineage>
        <taxon>Bacteria</taxon>
        <taxon>Pseudomonadati</taxon>
        <taxon>Pseudomonadota</taxon>
        <taxon>Gammaproteobacteria</taxon>
        <taxon>Alteromonadales</taxon>
        <taxon>Pseudoalteromonadaceae</taxon>
        <taxon>Pseudoalteromonas</taxon>
    </lineage>
</organism>
<comment type="caution">
    <text evidence="1">The sequence shown here is derived from an EMBL/GenBank/DDBJ whole genome shotgun (WGS) entry which is preliminary data.</text>
</comment>
<sequence length="357" mass="39932">MLLRSRFWVGLSMFALTACQTTKTDPVQSEAKIPCWLQSPVSSHQIGFIGTAAPFSATLNGSLIASRQRAAARLTEYYGFPNVDQEIENLPAEHTQLLLPNGQTLFFSMPYTTSDTLYTYANTQPIDKNKWCKEINCNFSLCEPAWLCSGENNDVIGVSYYTALSHKQLPMTGVNAKALAGYLDQARVNMQEHYFESYSAEHHQTQFSRQGQVTGSVYQQPLLMTKSCRYGATIFANYQIKHTDTKLKTAQNWRKIKQHQGRSIVMGNFGEDGTIAPDNLISSAIKYAIRDALVELAKNKGLTVSASSTLLNENGRYFLSSAHFEIKQIVSGQLVDIQVNYKEGFPVVYVWLLEGKS</sequence>
<dbReference type="AlphaFoldDB" id="A0A0F6A4A1"/>
<evidence type="ECO:0000313" key="2">
    <source>
        <dbReference type="Proteomes" id="UP000033434"/>
    </source>
</evidence>
<reference evidence="1 2" key="1">
    <citation type="journal article" date="2015" name="BMC Genomics">
        <title>Genome mining reveals unlocked bioactive potential of marine Gram-negative bacteria.</title>
        <authorList>
            <person name="Machado H."/>
            <person name="Sonnenschein E.C."/>
            <person name="Melchiorsen J."/>
            <person name="Gram L."/>
        </authorList>
    </citation>
    <scope>NUCLEOTIDE SEQUENCE [LARGE SCALE GENOMIC DNA]</scope>
    <source>
        <strain evidence="1 2">S4054</strain>
    </source>
</reference>
<proteinExistence type="predicted"/>
<name>A0A0F6A4A1_9GAMM</name>